<keyword evidence="5 13" id="KW-0863">Zinc-finger</keyword>
<dbReference type="Pfam" id="PF03372">
    <property type="entry name" value="Exo_endo_phos"/>
    <property type="match status" value="1"/>
</dbReference>
<dbReference type="STRING" id="1081102.A0A167W3M9"/>
<sequence>MPFRIVTWNVNGIRNPFKYLPWNRNRTLQAMFDILEADIVCFQEVKMPKPNMTDDLVFVQGWDTFYSFPHSQTGYSGVAVYTRDSKCVPVRVEEGVTGILKIPGTQTRYLDLPAKDQVGGYPTDKQLRKAAVSREAIDTEGRCLIVEFPLFVLINVYCPARRNLERTGFRNAFLVAVDARVRNLAAAGKNVVLCGDLNIMRDQLDSPGIWGHQGQKLPVEAMEFDETYRSSPSTKLLNQLLFNSRTVSETGTPFVDEKTQQRRPPLLYDTAREKHPARTGMFTCWDTRKNHRPANYGSRIDFVLCSPKLMQLVVDADIQPHLIGSDHCPVYVVFRDTAEDKYEKEQSEGGTSDGAGKGNISDANTGHVTHVLDYLNPLGRFVDGQPALSPEQDAALVKRFPQSARQMPQFANRQHIGNMFRRSVIPPVSQGDAAPVAAANNVDSKARGTAAACQELPDALRADSAAYIESSDDDDGAVDDIVENDLPSRLLAADDESESVEPTNPRGTKPVASLRNAAAVSETPSDVSRSTSRTRAASVNTPRGMNNGAQPAVSVGSEFTDLFAEEGDTISEDDNACSSETACSVGGGRHSTALPKPRAATRRPLARSQSTGKPGFLSSSSRPAKRTKTGTTTTAATPSATSGFQTSISMFLQARAGSQDVKYQQEPPEGQSARDDDGGGNNNDKEHAPQPSHADNSFDGADDGVLSSSSNVSADADDNDPNCTSTATASKATWSRLGLGQHQAPRCEHGEPCKTFVTKKAGVNSGRSFYMCARPPGPLGRKEKGTPWQCTTFVWCRDWKPERPA</sequence>
<keyword evidence="16" id="KW-0456">Lyase</keyword>
<feature type="site" description="Important for catalytic activity" evidence="12">
    <location>
        <position position="301"/>
    </location>
</feature>
<keyword evidence="9" id="KW-0539">Nucleus</keyword>
<evidence type="ECO:0000256" key="9">
    <source>
        <dbReference type="ARBA" id="ARBA00023242"/>
    </source>
</evidence>
<feature type="site" description="Interaction with DNA substrate" evidence="12">
    <location>
        <position position="327"/>
    </location>
</feature>
<evidence type="ECO:0000259" key="15">
    <source>
        <dbReference type="PROSITE" id="PS51999"/>
    </source>
</evidence>
<feature type="compositionally biased region" description="Basic and acidic residues" evidence="14">
    <location>
        <begin position="672"/>
        <end position="688"/>
    </location>
</feature>
<proteinExistence type="inferred from homology"/>
<comment type="cofactor">
    <cofactor evidence="1">
        <name>Mn(2+)</name>
        <dbReference type="ChEBI" id="CHEBI:29035"/>
    </cofactor>
</comment>
<feature type="active site" description="Proton acceptor" evidence="10">
    <location>
        <position position="327"/>
    </location>
</feature>
<dbReference type="Proteomes" id="UP000076874">
    <property type="component" value="Unassembled WGS sequence"/>
</dbReference>
<evidence type="ECO:0000256" key="3">
    <source>
        <dbReference type="ARBA" id="ARBA00013541"/>
    </source>
</evidence>
<dbReference type="GO" id="GO:0003677">
    <property type="term" value="F:DNA binding"/>
    <property type="evidence" value="ECO:0007669"/>
    <property type="project" value="InterPro"/>
</dbReference>
<dbReference type="GO" id="GO:0005634">
    <property type="term" value="C:nucleus"/>
    <property type="evidence" value="ECO:0007669"/>
    <property type="project" value="TreeGrafter"/>
</dbReference>
<feature type="compositionally biased region" description="Low complexity" evidence="14">
    <location>
        <begin position="629"/>
        <end position="641"/>
    </location>
</feature>
<feature type="site" description="Transition state stabilizer" evidence="12">
    <location>
        <position position="198"/>
    </location>
</feature>
<dbReference type="GO" id="GO:0008270">
    <property type="term" value="F:zinc ion binding"/>
    <property type="evidence" value="ECO:0007669"/>
    <property type="project" value="UniProtKB-KW"/>
</dbReference>
<dbReference type="OrthoDB" id="391817at2759"/>
<dbReference type="GO" id="GO:0016829">
    <property type="term" value="F:lyase activity"/>
    <property type="evidence" value="ECO:0007669"/>
    <property type="project" value="UniProtKB-KW"/>
</dbReference>
<gene>
    <name evidence="16" type="ORF">SPI_03460</name>
</gene>
<comment type="similarity">
    <text evidence="2">Belongs to the DNA repair enzymes AP/ExoA family.</text>
</comment>
<dbReference type="InterPro" id="IPR010666">
    <property type="entry name" value="Znf_GRF"/>
</dbReference>
<name>A0A167W3M9_9HYPO</name>
<evidence type="ECO:0000313" key="17">
    <source>
        <dbReference type="Proteomes" id="UP000076874"/>
    </source>
</evidence>
<keyword evidence="17" id="KW-1185">Reference proteome</keyword>
<dbReference type="FunFam" id="3.60.10.10:FF:000079">
    <property type="entry name" value="DNA-(apurinic or apyrimidinic site) lyase"/>
    <property type="match status" value="1"/>
</dbReference>
<keyword evidence="4 11" id="KW-0479">Metal-binding</keyword>
<evidence type="ECO:0000256" key="1">
    <source>
        <dbReference type="ARBA" id="ARBA00001936"/>
    </source>
</evidence>
<dbReference type="AlphaFoldDB" id="A0A167W3M9"/>
<evidence type="ECO:0000256" key="12">
    <source>
        <dbReference type="PIRSR" id="PIRSR604808-3"/>
    </source>
</evidence>
<feature type="binding site" evidence="11">
    <location>
        <position position="9"/>
    </location>
    <ligand>
        <name>Mg(2+)</name>
        <dbReference type="ChEBI" id="CHEBI:18420"/>
        <label>1</label>
    </ligand>
</feature>
<dbReference type="InterPro" id="IPR005135">
    <property type="entry name" value="Endo/exonuclease/phosphatase"/>
</dbReference>
<dbReference type="CDD" id="cd09088">
    <property type="entry name" value="Ape2-like_AP-endo"/>
    <property type="match status" value="1"/>
</dbReference>
<keyword evidence="6" id="KW-0378">Hydrolase</keyword>
<dbReference type="SUPFAM" id="SSF56219">
    <property type="entry name" value="DNase I-like"/>
    <property type="match status" value="1"/>
</dbReference>
<evidence type="ECO:0000256" key="14">
    <source>
        <dbReference type="SAM" id="MobiDB-lite"/>
    </source>
</evidence>
<dbReference type="PROSITE" id="PS00728">
    <property type="entry name" value="AP_NUCLEASE_F1_3"/>
    <property type="match status" value="1"/>
</dbReference>
<dbReference type="InterPro" id="IPR020848">
    <property type="entry name" value="AP_endonuclease_F1_CS"/>
</dbReference>
<evidence type="ECO:0000256" key="6">
    <source>
        <dbReference type="ARBA" id="ARBA00022801"/>
    </source>
</evidence>
<keyword evidence="11" id="KW-0464">Manganese</keyword>
<dbReference type="PROSITE" id="PS51435">
    <property type="entry name" value="AP_NUCLEASE_F1_4"/>
    <property type="match status" value="1"/>
</dbReference>
<feature type="active site" evidence="10">
    <location>
        <position position="157"/>
    </location>
</feature>
<evidence type="ECO:0000313" key="16">
    <source>
        <dbReference type="EMBL" id="OAA63297.1"/>
    </source>
</evidence>
<dbReference type="GO" id="GO:0006284">
    <property type="term" value="P:base-excision repair"/>
    <property type="evidence" value="ECO:0007669"/>
    <property type="project" value="TreeGrafter"/>
</dbReference>
<feature type="region of interest" description="Disordered" evidence="14">
    <location>
        <begin position="490"/>
        <end position="552"/>
    </location>
</feature>
<evidence type="ECO:0000256" key="8">
    <source>
        <dbReference type="ARBA" id="ARBA00022842"/>
    </source>
</evidence>
<dbReference type="InterPro" id="IPR036691">
    <property type="entry name" value="Endo/exonu/phosph_ase_sf"/>
</dbReference>
<evidence type="ECO:0000256" key="4">
    <source>
        <dbReference type="ARBA" id="ARBA00022723"/>
    </source>
</evidence>
<feature type="binding site" evidence="11">
    <location>
        <position position="326"/>
    </location>
    <ligand>
        <name>Mg(2+)</name>
        <dbReference type="ChEBI" id="CHEBI:18420"/>
        <label>1</label>
    </ligand>
</feature>
<feature type="compositionally biased region" description="Polar residues" evidence="14">
    <location>
        <begin position="607"/>
        <end position="621"/>
    </location>
</feature>
<organism evidence="16 17">
    <name type="scientific">Niveomyces insectorum RCEF 264</name>
    <dbReference type="NCBI Taxonomy" id="1081102"/>
    <lineage>
        <taxon>Eukaryota</taxon>
        <taxon>Fungi</taxon>
        <taxon>Dikarya</taxon>
        <taxon>Ascomycota</taxon>
        <taxon>Pezizomycotina</taxon>
        <taxon>Sordariomycetes</taxon>
        <taxon>Hypocreomycetidae</taxon>
        <taxon>Hypocreales</taxon>
        <taxon>Cordycipitaceae</taxon>
        <taxon>Niveomyces</taxon>
    </lineage>
</organism>
<feature type="domain" description="GRF-type" evidence="15">
    <location>
        <begin position="747"/>
        <end position="799"/>
    </location>
</feature>
<feature type="region of interest" description="Disordered" evidence="14">
    <location>
        <begin position="570"/>
        <end position="641"/>
    </location>
</feature>
<evidence type="ECO:0000256" key="11">
    <source>
        <dbReference type="PIRSR" id="PIRSR604808-2"/>
    </source>
</evidence>
<feature type="region of interest" description="Disordered" evidence="14">
    <location>
        <begin position="657"/>
        <end position="727"/>
    </location>
</feature>
<dbReference type="GO" id="GO:0008311">
    <property type="term" value="F:double-stranded DNA 3'-5' DNA exonuclease activity"/>
    <property type="evidence" value="ECO:0007669"/>
    <property type="project" value="TreeGrafter"/>
</dbReference>
<evidence type="ECO:0000256" key="2">
    <source>
        <dbReference type="ARBA" id="ARBA00007092"/>
    </source>
</evidence>
<keyword evidence="8 11" id="KW-0460">Magnesium</keyword>
<feature type="region of interest" description="Disordered" evidence="14">
    <location>
        <begin position="342"/>
        <end position="362"/>
    </location>
</feature>
<keyword evidence="7" id="KW-0862">Zinc</keyword>
<protein>
    <recommendedName>
        <fullName evidence="3">DNA-(apurinic or apyrimidinic site) endonuclease 2</fullName>
    </recommendedName>
</protein>
<feature type="binding site" evidence="11">
    <location>
        <position position="198"/>
    </location>
    <ligand>
        <name>Mg(2+)</name>
        <dbReference type="ChEBI" id="CHEBI:18420"/>
        <label>1</label>
    </ligand>
</feature>
<accession>A0A167W3M9</accession>
<dbReference type="GO" id="GO:0003906">
    <property type="term" value="F:DNA-(apurinic or apyrimidinic site) endonuclease activity"/>
    <property type="evidence" value="ECO:0007669"/>
    <property type="project" value="TreeGrafter"/>
</dbReference>
<reference evidence="16 17" key="1">
    <citation type="journal article" date="2016" name="Genome Biol. Evol.">
        <title>Divergent and convergent evolution of fungal pathogenicity.</title>
        <authorList>
            <person name="Shang Y."/>
            <person name="Xiao G."/>
            <person name="Zheng P."/>
            <person name="Cen K."/>
            <person name="Zhan S."/>
            <person name="Wang C."/>
        </authorList>
    </citation>
    <scope>NUCLEOTIDE SEQUENCE [LARGE SCALE GENOMIC DNA]</scope>
    <source>
        <strain evidence="16 17">RCEF 264</strain>
    </source>
</reference>
<feature type="binding site" evidence="11">
    <location>
        <position position="327"/>
    </location>
    <ligand>
        <name>Mg(2+)</name>
        <dbReference type="ChEBI" id="CHEBI:18420"/>
        <label>1</label>
    </ligand>
</feature>
<dbReference type="PANTHER" id="PTHR22748:SF4">
    <property type="entry name" value="DNA-(APURINIC OR APYRIMIDINIC SITE) ENDONUCLEASE 2"/>
    <property type="match status" value="1"/>
</dbReference>
<dbReference type="EMBL" id="AZHD01000005">
    <property type="protein sequence ID" value="OAA63297.1"/>
    <property type="molecule type" value="Genomic_DNA"/>
</dbReference>
<feature type="compositionally biased region" description="Polar residues" evidence="14">
    <location>
        <begin position="539"/>
        <end position="549"/>
    </location>
</feature>
<dbReference type="PROSITE" id="PS51999">
    <property type="entry name" value="ZF_GRF"/>
    <property type="match status" value="1"/>
</dbReference>
<dbReference type="GO" id="GO:0008081">
    <property type="term" value="F:phosphoric diester hydrolase activity"/>
    <property type="evidence" value="ECO:0007669"/>
    <property type="project" value="TreeGrafter"/>
</dbReference>
<dbReference type="InterPro" id="IPR004808">
    <property type="entry name" value="AP_endonuc_1"/>
</dbReference>
<evidence type="ECO:0000256" key="13">
    <source>
        <dbReference type="PROSITE-ProRule" id="PRU01343"/>
    </source>
</evidence>
<feature type="compositionally biased region" description="Low complexity" evidence="14">
    <location>
        <begin position="703"/>
        <end position="714"/>
    </location>
</feature>
<dbReference type="Gene3D" id="3.60.10.10">
    <property type="entry name" value="Endonuclease/exonuclease/phosphatase"/>
    <property type="match status" value="1"/>
</dbReference>
<feature type="binding site" evidence="11">
    <location>
        <position position="44"/>
    </location>
    <ligand>
        <name>Mg(2+)</name>
        <dbReference type="ChEBI" id="CHEBI:18420"/>
        <label>1</label>
    </ligand>
</feature>
<evidence type="ECO:0000256" key="10">
    <source>
        <dbReference type="PIRSR" id="PIRSR604808-1"/>
    </source>
</evidence>
<feature type="compositionally biased region" description="Low complexity" evidence="14">
    <location>
        <begin position="528"/>
        <end position="538"/>
    </location>
</feature>
<dbReference type="PANTHER" id="PTHR22748">
    <property type="entry name" value="AP ENDONUCLEASE"/>
    <property type="match status" value="1"/>
</dbReference>
<comment type="cofactor">
    <cofactor evidence="11">
        <name>Mg(2+)</name>
        <dbReference type="ChEBI" id="CHEBI:18420"/>
    </cofactor>
    <cofactor evidence="11">
        <name>Mn(2+)</name>
        <dbReference type="ChEBI" id="CHEBI:29035"/>
    </cofactor>
    <text evidence="11">Probably binds two magnesium or manganese ions per subunit.</text>
</comment>
<feature type="active site" description="Proton donor/acceptor" evidence="10">
    <location>
        <position position="196"/>
    </location>
</feature>
<evidence type="ECO:0000256" key="5">
    <source>
        <dbReference type="ARBA" id="ARBA00022771"/>
    </source>
</evidence>
<comment type="caution">
    <text evidence="16">The sequence shown here is derived from an EMBL/GenBank/DDBJ whole genome shotgun (WGS) entry which is preliminary data.</text>
</comment>
<feature type="binding site" evidence="11">
    <location>
        <position position="196"/>
    </location>
    <ligand>
        <name>Mg(2+)</name>
        <dbReference type="ChEBI" id="CHEBI:18420"/>
        <label>1</label>
    </ligand>
</feature>
<evidence type="ECO:0000256" key="7">
    <source>
        <dbReference type="ARBA" id="ARBA00022833"/>
    </source>
</evidence>